<evidence type="ECO:0000313" key="9">
    <source>
        <dbReference type="Proteomes" id="UP001174909"/>
    </source>
</evidence>
<dbReference type="InterPro" id="IPR006214">
    <property type="entry name" value="Bax_inhibitor_1-related"/>
</dbReference>
<comment type="subcellular location">
    <subcellularLocation>
        <location evidence="1">Membrane</location>
        <topology evidence="1">Multi-pass membrane protein</topology>
    </subcellularLocation>
</comment>
<dbReference type="PANTHER" id="PTHR23291:SF32">
    <property type="entry name" value="BAX INHIBITOR 1"/>
    <property type="match status" value="1"/>
</dbReference>
<gene>
    <name evidence="8" type="ORF">GBAR_LOCUS24058</name>
</gene>
<evidence type="ECO:0000256" key="5">
    <source>
        <dbReference type="ARBA" id="ARBA00023136"/>
    </source>
</evidence>
<dbReference type="GO" id="GO:0016020">
    <property type="term" value="C:membrane"/>
    <property type="evidence" value="ECO:0007669"/>
    <property type="project" value="UniProtKB-SubCell"/>
</dbReference>
<evidence type="ECO:0000256" key="2">
    <source>
        <dbReference type="ARBA" id="ARBA00010350"/>
    </source>
</evidence>
<accession>A0AA35T8N8</accession>
<comment type="similarity">
    <text evidence="2 6">Belongs to the BI1 family.</text>
</comment>
<evidence type="ECO:0000256" key="1">
    <source>
        <dbReference type="ARBA" id="ARBA00004141"/>
    </source>
</evidence>
<evidence type="ECO:0000256" key="4">
    <source>
        <dbReference type="ARBA" id="ARBA00022989"/>
    </source>
</evidence>
<evidence type="ECO:0000256" key="6">
    <source>
        <dbReference type="RuleBase" id="RU004379"/>
    </source>
</evidence>
<evidence type="ECO:0000256" key="3">
    <source>
        <dbReference type="ARBA" id="ARBA00022692"/>
    </source>
</evidence>
<organism evidence="8 9">
    <name type="scientific">Geodia barretti</name>
    <name type="common">Barrett's horny sponge</name>
    <dbReference type="NCBI Taxonomy" id="519541"/>
    <lineage>
        <taxon>Eukaryota</taxon>
        <taxon>Metazoa</taxon>
        <taxon>Porifera</taxon>
        <taxon>Demospongiae</taxon>
        <taxon>Heteroscleromorpha</taxon>
        <taxon>Tetractinellida</taxon>
        <taxon>Astrophorina</taxon>
        <taxon>Geodiidae</taxon>
        <taxon>Geodia</taxon>
    </lineage>
</organism>
<feature type="chain" id="PRO_5041449903" evidence="7">
    <location>
        <begin position="36"/>
        <end position="127"/>
    </location>
</feature>
<sequence length="127" mass="14450">MLPRDSVSSVPLVHALVLVWDHFLVQLLTSSQVSSQRHSLVRVPYLVASVLPLCMPRGEVCCSWELDVYGGLILFCGFVLFDTQLIVERFNNGDDDYVRHSLDLFLDFINIFRRLLVILASKVCLLL</sequence>
<proteinExistence type="inferred from homology"/>
<dbReference type="AlphaFoldDB" id="A0AA35T8N8"/>
<reference evidence="8" key="1">
    <citation type="submission" date="2023-03" db="EMBL/GenBank/DDBJ databases">
        <authorList>
            <person name="Steffen K."/>
            <person name="Cardenas P."/>
        </authorList>
    </citation>
    <scope>NUCLEOTIDE SEQUENCE</scope>
</reference>
<dbReference type="Proteomes" id="UP001174909">
    <property type="component" value="Unassembled WGS sequence"/>
</dbReference>
<name>A0AA35T8N8_GEOBA</name>
<dbReference type="EMBL" id="CASHTH010003323">
    <property type="protein sequence ID" value="CAI8043364.1"/>
    <property type="molecule type" value="Genomic_DNA"/>
</dbReference>
<keyword evidence="4" id="KW-1133">Transmembrane helix</keyword>
<keyword evidence="5" id="KW-0472">Membrane</keyword>
<feature type="signal peptide" evidence="7">
    <location>
        <begin position="1"/>
        <end position="35"/>
    </location>
</feature>
<keyword evidence="3" id="KW-0812">Transmembrane</keyword>
<evidence type="ECO:0000313" key="8">
    <source>
        <dbReference type="EMBL" id="CAI8043364.1"/>
    </source>
</evidence>
<protein>
    <submittedName>
        <fullName evidence="8">Probable Bax inhibitor 1</fullName>
    </submittedName>
</protein>
<keyword evidence="7" id="KW-0732">Signal</keyword>
<evidence type="ECO:0000256" key="7">
    <source>
        <dbReference type="SAM" id="SignalP"/>
    </source>
</evidence>
<keyword evidence="9" id="KW-1185">Reference proteome</keyword>
<comment type="caution">
    <text evidence="8">The sequence shown here is derived from an EMBL/GenBank/DDBJ whole genome shotgun (WGS) entry which is preliminary data.</text>
</comment>
<dbReference type="PANTHER" id="PTHR23291">
    <property type="entry name" value="BAX INHIBITOR-RELATED"/>
    <property type="match status" value="1"/>
</dbReference>
<dbReference type="Pfam" id="PF01027">
    <property type="entry name" value="Bax1-I"/>
    <property type="match status" value="1"/>
</dbReference>